<reference evidence="1 2" key="1">
    <citation type="submission" date="2016-05" db="EMBL/GenBank/DDBJ databases">
        <title>Single-cell genome of chain-forming Candidatus Thiomargarita nelsonii and comparison to other large sulfur-oxidizing bacteria.</title>
        <authorList>
            <person name="Winkel M."/>
            <person name="Salman V."/>
            <person name="Woyke T."/>
            <person name="Schulz-Vogt H."/>
            <person name="Richter M."/>
            <person name="Flood B."/>
            <person name="Bailey J."/>
            <person name="Amann R."/>
            <person name="Mussmann M."/>
        </authorList>
    </citation>
    <scope>NUCLEOTIDE SEQUENCE [LARGE SCALE GENOMIC DNA]</scope>
    <source>
        <strain evidence="1 2">THI036</strain>
    </source>
</reference>
<keyword evidence="2" id="KW-1185">Reference proteome</keyword>
<evidence type="ECO:0000313" key="2">
    <source>
        <dbReference type="Proteomes" id="UP000076962"/>
    </source>
</evidence>
<proteinExistence type="predicted"/>
<name>A0A176S3J1_9GAMM</name>
<dbReference type="Proteomes" id="UP000076962">
    <property type="component" value="Unassembled WGS sequence"/>
</dbReference>
<protein>
    <submittedName>
        <fullName evidence="1">Uncharacterized protein</fullName>
    </submittedName>
</protein>
<dbReference type="EMBL" id="LUTY01000915">
    <property type="protein sequence ID" value="OAD22488.1"/>
    <property type="molecule type" value="Genomic_DNA"/>
</dbReference>
<evidence type="ECO:0000313" key="1">
    <source>
        <dbReference type="EMBL" id="OAD22488.1"/>
    </source>
</evidence>
<dbReference type="AlphaFoldDB" id="A0A176S3J1"/>
<comment type="caution">
    <text evidence="1">The sequence shown here is derived from an EMBL/GenBank/DDBJ whole genome shotgun (WGS) entry which is preliminary data.</text>
</comment>
<sequence length="77" mass="8115">MSVLIMSPLNGCRSLPPISYDPIGSAPLKVCSKILVSISFPGNKVSPVKGSISGIIESYSIDPTLAKADYLLLDSTF</sequence>
<organism evidence="1 2">
    <name type="scientific">Candidatus Thiomargarita nelsonii</name>
    <dbReference type="NCBI Taxonomy" id="1003181"/>
    <lineage>
        <taxon>Bacteria</taxon>
        <taxon>Pseudomonadati</taxon>
        <taxon>Pseudomonadota</taxon>
        <taxon>Gammaproteobacteria</taxon>
        <taxon>Thiotrichales</taxon>
        <taxon>Thiotrichaceae</taxon>
        <taxon>Thiomargarita</taxon>
    </lineage>
</organism>
<gene>
    <name evidence="1" type="ORF">THIOM_001706</name>
</gene>
<accession>A0A176S3J1</accession>